<keyword evidence="5" id="KW-1185">Reference proteome</keyword>
<name>A0A399EE54_9DEIN</name>
<keyword evidence="3" id="KW-0520">NAD</keyword>
<dbReference type="Gene3D" id="3.40.50.720">
    <property type="entry name" value="NAD(P)-binding Rossmann-like Domain"/>
    <property type="match status" value="1"/>
</dbReference>
<proteinExistence type="inferred from homology"/>
<evidence type="ECO:0000256" key="1">
    <source>
        <dbReference type="ARBA" id="ARBA00006484"/>
    </source>
</evidence>
<dbReference type="GO" id="GO:0016491">
    <property type="term" value="F:oxidoreductase activity"/>
    <property type="evidence" value="ECO:0007669"/>
    <property type="project" value="UniProtKB-KW"/>
</dbReference>
<dbReference type="Pfam" id="PF13561">
    <property type="entry name" value="adh_short_C2"/>
    <property type="match status" value="1"/>
</dbReference>
<dbReference type="PRINTS" id="PR00080">
    <property type="entry name" value="SDRFAMILY"/>
</dbReference>
<dbReference type="InterPro" id="IPR020904">
    <property type="entry name" value="Sc_DH/Rdtase_CS"/>
</dbReference>
<sequence>MGERLRGKKALVIAAGQGIGRAIAEAFQKEGADVLAATLHPEKLQGVCPAVALDARDRAALFQLIGGLERLDCLVNAQGVVPTGGLLEATDRDWEEAFLLNTQSVFWAMQAAAPGMKARRSGCILNIASVAAFKMVPGRLVYAATKAALVALSRAAALELAPYGVRVNAICPGTVDTPSLRERAGGPEGIAAFAARQPLGRLGQPEEIAALAVYLASDEGGFATGGAFVVDGGMSL</sequence>
<dbReference type="Proteomes" id="UP000265800">
    <property type="component" value="Unassembled WGS sequence"/>
</dbReference>
<dbReference type="PRINTS" id="PR00081">
    <property type="entry name" value="GDHRDH"/>
</dbReference>
<dbReference type="RefSeq" id="WP_119361121.1">
    <property type="nucleotide sequence ID" value="NZ_QWKZ01000124.1"/>
</dbReference>
<dbReference type="EMBL" id="QWKZ01000124">
    <property type="protein sequence ID" value="RIH82076.1"/>
    <property type="molecule type" value="Genomic_DNA"/>
</dbReference>
<dbReference type="PANTHER" id="PTHR43477">
    <property type="entry name" value="DIHYDROANTICAPSIN 7-DEHYDROGENASE"/>
    <property type="match status" value="1"/>
</dbReference>
<evidence type="ECO:0000256" key="2">
    <source>
        <dbReference type="ARBA" id="ARBA00023002"/>
    </source>
</evidence>
<dbReference type="InterPro" id="IPR036291">
    <property type="entry name" value="NAD(P)-bd_dom_sf"/>
</dbReference>
<evidence type="ECO:0000313" key="5">
    <source>
        <dbReference type="Proteomes" id="UP000265800"/>
    </source>
</evidence>
<protein>
    <submittedName>
        <fullName evidence="4">2-keto-3-deoxy-L-fuconate dehydrogenase</fullName>
        <ecNumber evidence="4">1.1.1.-</ecNumber>
    </submittedName>
</protein>
<evidence type="ECO:0000313" key="4">
    <source>
        <dbReference type="EMBL" id="RIH82076.1"/>
    </source>
</evidence>
<dbReference type="PROSITE" id="PS00061">
    <property type="entry name" value="ADH_SHORT"/>
    <property type="match status" value="1"/>
</dbReference>
<comment type="similarity">
    <text evidence="1">Belongs to the short-chain dehydrogenases/reductases (SDR) family.</text>
</comment>
<dbReference type="EC" id="1.1.1.-" evidence="4"/>
<dbReference type="SUPFAM" id="SSF51735">
    <property type="entry name" value="NAD(P)-binding Rossmann-fold domains"/>
    <property type="match status" value="1"/>
</dbReference>
<dbReference type="OrthoDB" id="9803333at2"/>
<accession>A0A399EE54</accession>
<gene>
    <name evidence="4" type="ORF">Mlute_02615</name>
</gene>
<dbReference type="InterPro" id="IPR051122">
    <property type="entry name" value="SDR_DHRS6-like"/>
</dbReference>
<reference evidence="4 5" key="1">
    <citation type="submission" date="2018-08" db="EMBL/GenBank/DDBJ databases">
        <title>Meiothermus luteus KCTC 52599 genome sequencing project.</title>
        <authorList>
            <person name="Da Costa M.S."/>
            <person name="Albuquerque L."/>
            <person name="Raposo P."/>
            <person name="Froufe H.J.C."/>
            <person name="Barroso C.S."/>
            <person name="Egas C."/>
        </authorList>
    </citation>
    <scope>NUCLEOTIDE SEQUENCE [LARGE SCALE GENOMIC DNA]</scope>
    <source>
        <strain evidence="4 5">KCTC 52599</strain>
    </source>
</reference>
<evidence type="ECO:0000256" key="3">
    <source>
        <dbReference type="ARBA" id="ARBA00023027"/>
    </source>
</evidence>
<comment type="caution">
    <text evidence="4">The sequence shown here is derived from an EMBL/GenBank/DDBJ whole genome shotgun (WGS) entry which is preliminary data.</text>
</comment>
<organism evidence="4 5">
    <name type="scientific">Meiothermus luteus</name>
    <dbReference type="NCBI Taxonomy" id="2026184"/>
    <lineage>
        <taxon>Bacteria</taxon>
        <taxon>Thermotogati</taxon>
        <taxon>Deinococcota</taxon>
        <taxon>Deinococci</taxon>
        <taxon>Thermales</taxon>
        <taxon>Thermaceae</taxon>
        <taxon>Meiothermus</taxon>
    </lineage>
</organism>
<keyword evidence="2 4" id="KW-0560">Oxidoreductase</keyword>
<dbReference type="PANTHER" id="PTHR43477:SF4">
    <property type="entry name" value="DEHYDROGENASE_REDUCTASE SDR FAMILY MEMBER 6"/>
    <property type="match status" value="1"/>
</dbReference>
<dbReference type="FunFam" id="3.40.50.720:FF:000084">
    <property type="entry name" value="Short-chain dehydrogenase reductase"/>
    <property type="match status" value="1"/>
</dbReference>
<dbReference type="AlphaFoldDB" id="A0A399EE54"/>
<dbReference type="InterPro" id="IPR002347">
    <property type="entry name" value="SDR_fam"/>
</dbReference>